<name>A0A8S9LE76_BRACR</name>
<accession>A0A8S9LE76</accession>
<evidence type="ECO:0000313" key="1">
    <source>
        <dbReference type="EMBL" id="KAF2605225.1"/>
    </source>
</evidence>
<dbReference type="EMBL" id="QGKY02000094">
    <property type="protein sequence ID" value="KAF2605225.1"/>
    <property type="molecule type" value="Genomic_DNA"/>
</dbReference>
<comment type="caution">
    <text evidence="1">The sequence shown here is derived from an EMBL/GenBank/DDBJ whole genome shotgun (WGS) entry which is preliminary data.</text>
</comment>
<sequence length="172" mass="18832">MWPSLVQGRDGKMEVCPRAWPIKIQCGAGLGTDFTARLLAGLAGYARNGIGSKPVGPKRDAGQLGGLLEFSHFVSLVHKTDQAFKIWARGPTRILAAIVRVGIGHRVQGPRPAAVRPAKTELKMVPQRDETNGLRVNPIAISSPRYSIPSKIRKMHLVDKGSFSEKKMNIRF</sequence>
<proteinExistence type="predicted"/>
<protein>
    <submittedName>
        <fullName evidence="1">Uncharacterized protein</fullName>
    </submittedName>
</protein>
<reference evidence="1" key="1">
    <citation type="submission" date="2019-12" db="EMBL/GenBank/DDBJ databases">
        <title>Genome sequencing and annotation of Brassica cretica.</title>
        <authorList>
            <person name="Studholme D.J."/>
            <person name="Sarris P.F."/>
        </authorList>
    </citation>
    <scope>NUCLEOTIDE SEQUENCE</scope>
    <source>
        <strain evidence="1">PFS-102/07</strain>
        <tissue evidence="1">Leaf</tissue>
    </source>
</reference>
<gene>
    <name evidence="1" type="ORF">F2Q70_00026889</name>
</gene>
<dbReference type="AlphaFoldDB" id="A0A8S9LE76"/>
<organism evidence="1">
    <name type="scientific">Brassica cretica</name>
    <name type="common">Mustard</name>
    <dbReference type="NCBI Taxonomy" id="69181"/>
    <lineage>
        <taxon>Eukaryota</taxon>
        <taxon>Viridiplantae</taxon>
        <taxon>Streptophyta</taxon>
        <taxon>Embryophyta</taxon>
        <taxon>Tracheophyta</taxon>
        <taxon>Spermatophyta</taxon>
        <taxon>Magnoliopsida</taxon>
        <taxon>eudicotyledons</taxon>
        <taxon>Gunneridae</taxon>
        <taxon>Pentapetalae</taxon>
        <taxon>rosids</taxon>
        <taxon>malvids</taxon>
        <taxon>Brassicales</taxon>
        <taxon>Brassicaceae</taxon>
        <taxon>Brassiceae</taxon>
        <taxon>Brassica</taxon>
    </lineage>
</organism>